<evidence type="ECO:0000313" key="6">
    <source>
        <dbReference type="Proteomes" id="UP000003759"/>
    </source>
</evidence>
<dbReference type="Pfam" id="PF08220">
    <property type="entry name" value="HTH_DeoR"/>
    <property type="match status" value="1"/>
</dbReference>
<evidence type="ECO:0000259" key="4">
    <source>
        <dbReference type="Pfam" id="PF08220"/>
    </source>
</evidence>
<name>K0JF06_BRAPL</name>
<dbReference type="OrthoDB" id="9797223at2"/>
<evidence type="ECO:0000256" key="2">
    <source>
        <dbReference type="ARBA" id="ARBA00023163"/>
    </source>
</evidence>
<accession>K0JF06</accession>
<keyword evidence="1" id="KW-0805">Transcription regulation</keyword>
<protein>
    <submittedName>
        <fullName evidence="5">Putative DeoR family transcriptional regulator</fullName>
    </submittedName>
</protein>
<evidence type="ECO:0000256" key="1">
    <source>
        <dbReference type="ARBA" id="ARBA00023015"/>
    </source>
</evidence>
<dbReference type="RefSeq" id="WP_014932142.1">
    <property type="nucleotide sequence ID" value="NC_018604.1"/>
</dbReference>
<dbReference type="HOGENOM" id="CLU_060699_1_4_12"/>
<dbReference type="SUPFAM" id="SSF46785">
    <property type="entry name" value="Winged helix' DNA-binding domain"/>
    <property type="match status" value="1"/>
</dbReference>
<gene>
    <name evidence="5" type="primary">iolR</name>
    <name evidence="5" type="ORF">WESB_0145</name>
</gene>
<dbReference type="Gene3D" id="3.40.50.1360">
    <property type="match status" value="1"/>
</dbReference>
<dbReference type="InterPro" id="IPR050313">
    <property type="entry name" value="Carb_Metab_HTH_regulators"/>
</dbReference>
<dbReference type="PANTHER" id="PTHR30363">
    <property type="entry name" value="HTH-TYPE TRANSCRIPTIONAL REGULATOR SRLR-RELATED"/>
    <property type="match status" value="1"/>
</dbReference>
<dbReference type="PANTHER" id="PTHR30363:SF56">
    <property type="entry name" value="TRANSCRIPTIONAL REGULATOR, DEOR FAMILY"/>
    <property type="match status" value="1"/>
</dbReference>
<dbReference type="SMART" id="SM01134">
    <property type="entry name" value="DeoRC"/>
    <property type="match status" value="1"/>
</dbReference>
<dbReference type="EMBL" id="HE793032">
    <property type="protein sequence ID" value="CCG55618.1"/>
    <property type="molecule type" value="Genomic_DNA"/>
</dbReference>
<dbReference type="InterPro" id="IPR036390">
    <property type="entry name" value="WH_DNA-bd_sf"/>
</dbReference>
<dbReference type="PATRIC" id="fig|1161918.5.peg.887"/>
<evidence type="ECO:0000313" key="5">
    <source>
        <dbReference type="EMBL" id="CCG55618.1"/>
    </source>
</evidence>
<proteinExistence type="predicted"/>
<dbReference type="InterPro" id="IPR001034">
    <property type="entry name" value="DeoR_HTH"/>
</dbReference>
<dbReference type="KEGG" id="bpw:WESB_0145"/>
<dbReference type="InterPro" id="IPR014036">
    <property type="entry name" value="DeoR-like_C"/>
</dbReference>
<reference evidence="5 6" key="1">
    <citation type="journal article" date="2012" name="BMC Genomics">
        <title>Comparative genomics of Brachyspira pilosicoli strains: genome rearrangements, reductions and correlation of genetic compliment with phenotypic diversity.</title>
        <authorList>
            <person name="Mappley L.J."/>
            <person name="Black M.L."/>
            <person name="Abuoun M."/>
            <person name="Darby A.C."/>
            <person name="Woodward M.J."/>
            <person name="Parkhill J."/>
            <person name="Turner A.K."/>
            <person name="Bellgard M.I."/>
            <person name="La T."/>
            <person name="Phillips N.D."/>
            <person name="La Ragione R.M."/>
            <person name="Hampson D.J."/>
        </authorList>
    </citation>
    <scope>NUCLEOTIDE SEQUENCE [LARGE SCALE GENOMIC DNA]</scope>
    <source>
        <strain evidence="5">WesB</strain>
    </source>
</reference>
<dbReference type="SUPFAM" id="SSF100950">
    <property type="entry name" value="NagB/RpiA/CoA transferase-like"/>
    <property type="match status" value="1"/>
</dbReference>
<dbReference type="Gene3D" id="1.10.10.10">
    <property type="entry name" value="Winged helix-like DNA-binding domain superfamily/Winged helix DNA-binding domain"/>
    <property type="match status" value="1"/>
</dbReference>
<feature type="domain" description="DeoR-like transcriptional repressor C-terminal sensor" evidence="3">
    <location>
        <begin position="73"/>
        <end position="230"/>
    </location>
</feature>
<dbReference type="Pfam" id="PF00455">
    <property type="entry name" value="DeoRC"/>
    <property type="match status" value="1"/>
</dbReference>
<dbReference type="InterPro" id="IPR037171">
    <property type="entry name" value="NagB/RpiA_transferase-like"/>
</dbReference>
<keyword evidence="2" id="KW-0804">Transcription</keyword>
<dbReference type="GO" id="GO:0003700">
    <property type="term" value="F:DNA-binding transcription factor activity"/>
    <property type="evidence" value="ECO:0007669"/>
    <property type="project" value="InterPro"/>
</dbReference>
<sequence length="252" mass="29222">MDFKYRNKILSYIKENKEASIHDIVKLCSITIPTARKYLNELNNENLISFKRGKAIIKTSFYYSNFSRKINENKELKKQIGEYASSFISNGNTIFIGGGSTSFYVLENILKYKNITIVTNSVPVITFVIQHPEINLIVIGGKWNDRTESFESIDTRQLEDLYPDISFVGAMGIDINRGVTQNTQMLQQTEFLMFERSKKSFILADSTKFNITYPWTVFSIEKISNIITDNKFDDKYIDTWNKIGVSIFKYQH</sequence>
<evidence type="ECO:0000259" key="3">
    <source>
        <dbReference type="Pfam" id="PF00455"/>
    </source>
</evidence>
<dbReference type="AlphaFoldDB" id="K0JF06"/>
<dbReference type="InterPro" id="IPR036388">
    <property type="entry name" value="WH-like_DNA-bd_sf"/>
</dbReference>
<organism evidence="5 6">
    <name type="scientific">Brachyspira pilosicoli WesB</name>
    <dbReference type="NCBI Taxonomy" id="1161918"/>
    <lineage>
        <taxon>Bacteria</taxon>
        <taxon>Pseudomonadati</taxon>
        <taxon>Spirochaetota</taxon>
        <taxon>Spirochaetia</taxon>
        <taxon>Brachyspirales</taxon>
        <taxon>Brachyspiraceae</taxon>
        <taxon>Brachyspira</taxon>
    </lineage>
</organism>
<dbReference type="Proteomes" id="UP000003759">
    <property type="component" value="Chromosome"/>
</dbReference>
<feature type="domain" description="HTH deoR-type" evidence="4">
    <location>
        <begin position="7"/>
        <end position="58"/>
    </location>
</feature>